<evidence type="ECO:0000313" key="4">
    <source>
        <dbReference type="Proteomes" id="UP000317728"/>
    </source>
</evidence>
<protein>
    <submittedName>
        <fullName evidence="2">RidA family protein</fullName>
    </submittedName>
</protein>
<gene>
    <name evidence="1" type="ORF">BKG62_14680</name>
    <name evidence="2" type="ORF">FJK96_24365</name>
</gene>
<evidence type="ECO:0000313" key="1">
    <source>
        <dbReference type="EMBL" id="OHT52047.1"/>
    </source>
</evidence>
<proteinExistence type="predicted"/>
<dbReference type="EMBL" id="CP041150">
    <property type="protein sequence ID" value="QDF72989.1"/>
    <property type="molecule type" value="Genomic_DNA"/>
</dbReference>
<dbReference type="PANTHER" id="PTHR43857">
    <property type="entry name" value="BLR7761 PROTEIN"/>
    <property type="match status" value="1"/>
</dbReference>
<dbReference type="InterPro" id="IPR006175">
    <property type="entry name" value="YjgF/YER057c/UK114"/>
</dbReference>
<name>A0AB73N8H1_MYCCH</name>
<dbReference type="EMBL" id="MLHW01000009">
    <property type="protein sequence ID" value="OHT52047.1"/>
    <property type="molecule type" value="Genomic_DNA"/>
</dbReference>
<dbReference type="Gene3D" id="3.30.1330.40">
    <property type="entry name" value="RutC-like"/>
    <property type="match status" value="1"/>
</dbReference>
<accession>A0AB73N8H1</accession>
<dbReference type="SUPFAM" id="SSF55298">
    <property type="entry name" value="YjgF-like"/>
    <property type="match status" value="1"/>
</dbReference>
<dbReference type="Pfam" id="PF01042">
    <property type="entry name" value="Ribonuc_L-PSP"/>
    <property type="match status" value="1"/>
</dbReference>
<dbReference type="InterPro" id="IPR035959">
    <property type="entry name" value="RutC-like_sf"/>
</dbReference>
<dbReference type="RefSeq" id="WP_030097471.1">
    <property type="nucleotide sequence ID" value="NZ_CP041150.1"/>
</dbReference>
<evidence type="ECO:0000313" key="3">
    <source>
        <dbReference type="Proteomes" id="UP000180113"/>
    </source>
</evidence>
<organism evidence="1 3">
    <name type="scientific">Mycobacteroides chelonae</name>
    <name type="common">Mycobacterium chelonae</name>
    <dbReference type="NCBI Taxonomy" id="1774"/>
    <lineage>
        <taxon>Bacteria</taxon>
        <taxon>Bacillati</taxon>
        <taxon>Actinomycetota</taxon>
        <taxon>Actinomycetes</taxon>
        <taxon>Mycobacteriales</taxon>
        <taxon>Mycobacteriaceae</taxon>
        <taxon>Mycobacteroides</taxon>
    </lineage>
</organism>
<sequence length="124" mass="13683">MIHRLPQDAPWEVDYGYTKAVVAGPWVLVSGHVSLEQEDSVGQARAAFRDVLATAKRVGAQPSDVVRVRIFYTETDDADAISRAFKEVFGGDHPPAATMVRVASLMLPQLKIEIDLDAYLDNTR</sequence>
<evidence type="ECO:0000313" key="2">
    <source>
        <dbReference type="EMBL" id="QDF72989.1"/>
    </source>
</evidence>
<dbReference type="PANTHER" id="PTHR43857:SF1">
    <property type="entry name" value="YJGH FAMILY PROTEIN"/>
    <property type="match status" value="1"/>
</dbReference>
<reference evidence="2 4" key="2">
    <citation type="submission" date="2019-06" db="EMBL/GenBank/DDBJ databases">
        <title>Whole geneome sequnce of Mycobacteroides chelonae M77 isolated from bovine milk from Meghalaya, India.</title>
        <authorList>
            <person name="Vise E."/>
            <person name="Das S."/>
            <person name="Garg A."/>
            <person name="Ghatak S."/>
            <person name="Shakuntala I."/>
            <person name="Milton A.A.P."/>
            <person name="Karam A."/>
            <person name="Sanjukta R."/>
            <person name="Puro K."/>
            <person name="Sen A."/>
        </authorList>
    </citation>
    <scope>NUCLEOTIDE SEQUENCE [LARGE SCALE GENOMIC DNA]</scope>
    <source>
        <strain evidence="2 4">M77</strain>
    </source>
</reference>
<dbReference type="Proteomes" id="UP000180113">
    <property type="component" value="Unassembled WGS sequence"/>
</dbReference>
<dbReference type="AlphaFoldDB" id="A0AB73N8H1"/>
<dbReference type="Proteomes" id="UP000317728">
    <property type="component" value="Chromosome"/>
</dbReference>
<reference evidence="1 3" key="1">
    <citation type="submission" date="2016-10" db="EMBL/GenBank/DDBJ databases">
        <title>Evaluation of Human, Animal and Environmental Mycobacterium chelonae Isolates by Core Genome Phylogenomic Analysis, Targeted Gene Comparison, and Anti-microbial Susceptibility Patterns: A Tale of Mistaken Identities.</title>
        <authorList>
            <person name="Fogelson S.B."/>
            <person name="Camus A.C."/>
            <person name="Lorenz W."/>
            <person name="Vasireddy R."/>
            <person name="Vasireddy S."/>
            <person name="Smith T."/>
            <person name="Brown-Elliott B.A."/>
            <person name="Wallace R.J.Jr."/>
            <person name="Hasan N.A."/>
            <person name="Reischl U."/>
            <person name="Sanchez S."/>
        </authorList>
    </citation>
    <scope>NUCLEOTIDE SEQUENCE [LARGE SCALE GENOMIC DNA]</scope>
    <source>
        <strain evidence="1 3">42895</strain>
    </source>
</reference>